<dbReference type="Gene3D" id="3.40.50.410">
    <property type="entry name" value="von Willebrand factor, type A domain"/>
    <property type="match status" value="1"/>
</dbReference>
<dbReference type="SMART" id="SM00327">
    <property type="entry name" value="VWA"/>
    <property type="match status" value="1"/>
</dbReference>
<feature type="compositionally biased region" description="Basic and acidic residues" evidence="1">
    <location>
        <begin position="46"/>
        <end position="55"/>
    </location>
</feature>
<evidence type="ECO:0000256" key="1">
    <source>
        <dbReference type="SAM" id="MobiDB-lite"/>
    </source>
</evidence>
<feature type="region of interest" description="Disordered" evidence="1">
    <location>
        <begin position="1"/>
        <end position="70"/>
    </location>
</feature>
<feature type="compositionally biased region" description="Basic residues" evidence="1">
    <location>
        <begin position="704"/>
        <end position="724"/>
    </location>
</feature>
<dbReference type="Pfam" id="PF14624">
    <property type="entry name" value="Vwaint"/>
    <property type="match status" value="1"/>
</dbReference>
<dbReference type="EMBL" id="JAPFFF010000023">
    <property type="protein sequence ID" value="KAK8852664.1"/>
    <property type="molecule type" value="Genomic_DNA"/>
</dbReference>
<dbReference type="Pfam" id="PF00092">
    <property type="entry name" value="VWA"/>
    <property type="match status" value="1"/>
</dbReference>
<evidence type="ECO:0000259" key="2">
    <source>
        <dbReference type="PROSITE" id="PS50234"/>
    </source>
</evidence>
<evidence type="ECO:0000313" key="4">
    <source>
        <dbReference type="EMBL" id="KAK8852664.1"/>
    </source>
</evidence>
<dbReference type="SUPFAM" id="SSF57850">
    <property type="entry name" value="RING/U-box"/>
    <property type="match status" value="1"/>
</dbReference>
<evidence type="ECO:0008006" key="6">
    <source>
        <dbReference type="Google" id="ProtNLM"/>
    </source>
</evidence>
<gene>
    <name evidence="4" type="ORF">M9Y10_017653</name>
</gene>
<dbReference type="InterPro" id="IPR003613">
    <property type="entry name" value="Ubox_domain"/>
</dbReference>
<dbReference type="InterPro" id="IPR052085">
    <property type="entry name" value="WD-SAM-U-box"/>
</dbReference>
<dbReference type="PANTHER" id="PTHR46573">
    <property type="entry name" value="WD REPEAT, SAM AND U-BOX DOMAIN-CONTAINING PROTEIN 1"/>
    <property type="match status" value="1"/>
</dbReference>
<reference evidence="4 5" key="1">
    <citation type="submission" date="2024-04" db="EMBL/GenBank/DDBJ databases">
        <title>Tritrichomonas musculus Genome.</title>
        <authorList>
            <person name="Alves-Ferreira E."/>
            <person name="Grigg M."/>
            <person name="Lorenzi H."/>
            <person name="Galac M."/>
        </authorList>
    </citation>
    <scope>NUCLEOTIDE SEQUENCE [LARGE SCALE GENOMIC DNA]</scope>
    <source>
        <strain evidence="4 5">EAF2021</strain>
    </source>
</reference>
<feature type="region of interest" description="Disordered" evidence="1">
    <location>
        <begin position="654"/>
        <end position="724"/>
    </location>
</feature>
<dbReference type="Proteomes" id="UP001470230">
    <property type="component" value="Unassembled WGS sequence"/>
</dbReference>
<feature type="region of interest" description="Disordered" evidence="1">
    <location>
        <begin position="597"/>
        <end position="640"/>
    </location>
</feature>
<feature type="domain" description="VWFA" evidence="2">
    <location>
        <begin position="203"/>
        <end position="405"/>
    </location>
</feature>
<feature type="compositionally biased region" description="Basic and acidic residues" evidence="1">
    <location>
        <begin position="669"/>
        <end position="678"/>
    </location>
</feature>
<sequence length="724" mass="83107">MLKRRTYNRKRKVFSEDDSDIEEEESSTKTKKTNRDSNNKNTNQAKENDQSKSDSEPDLDPMADLDVDAPPEYICPITMSIMKDPVIMPDGQTYEREAIQKALNVNPISPITREPMDMEDAKTNFALKSLIEKYVKDHMSEIKEEPTVIDPTNMFQETSQTDSLIPITNINEVKLETFSAVYSTDSMLITVKPQNIVGRLPVSIIAIIDTSGSMSEDATLPQMDSHDECSSISRLQLVQYSLKTIVSTLGSSDEITIITFNSSAHVRASGVKLDLNGKEKVDRMIDQMYPNGGTNLWDGINKGIDEVVKQQKKKQQDKMITSLLVFTDGQPNIHPPMGLIPTLKEKLSDIDVKFSISTFGYGYSIDANLLEEIAEIGNGIYGYCPDASMVGTIFINYVSNLISEISPLNVLTVNGEKFHLILYNGSTTNLMIPLKENDRPEQFQISLNSILTNQTFLINEIKKLNETDENSMMNFKDQKYRKSLIDVILNAKESLKCAELRNLVLNLFEQLRKENNRSQFMKYLMLDLYNDDEQHGDIERACRKENFKKWGKNYLFSMLRFHILEQCGNFRDMSLQLYGNENFVTFRKNGNKIFMNLPMPPASERNRNRNIKITRIQSSDSEDSESDESNNRPLNHFRGRCGRARGCRARGRYMNKRKNIRPSSPVENDDVRRNDTKLKQIQKLSDDEDESSSDDDRKIETNLKYKRKQTMRQIHSRKKRSKED</sequence>
<dbReference type="InterPro" id="IPR013083">
    <property type="entry name" value="Znf_RING/FYVE/PHD"/>
</dbReference>
<organism evidence="4 5">
    <name type="scientific">Tritrichomonas musculus</name>
    <dbReference type="NCBI Taxonomy" id="1915356"/>
    <lineage>
        <taxon>Eukaryota</taxon>
        <taxon>Metamonada</taxon>
        <taxon>Parabasalia</taxon>
        <taxon>Tritrichomonadida</taxon>
        <taxon>Tritrichomonadidae</taxon>
        <taxon>Tritrichomonas</taxon>
    </lineage>
</organism>
<comment type="caution">
    <text evidence="4">The sequence shown here is derived from an EMBL/GenBank/DDBJ whole genome shotgun (WGS) entry which is preliminary data.</text>
</comment>
<dbReference type="InterPro" id="IPR002035">
    <property type="entry name" value="VWF_A"/>
</dbReference>
<feature type="compositionally biased region" description="Basic and acidic residues" evidence="1">
    <location>
        <begin position="694"/>
        <end position="703"/>
    </location>
</feature>
<feature type="compositionally biased region" description="Basic residues" evidence="1">
    <location>
        <begin position="1"/>
        <end position="12"/>
    </location>
</feature>
<dbReference type="Pfam" id="PF04564">
    <property type="entry name" value="U-box"/>
    <property type="match status" value="1"/>
</dbReference>
<dbReference type="CDD" id="cd16655">
    <property type="entry name" value="RING-Ubox_WDSUB1-like"/>
    <property type="match status" value="1"/>
</dbReference>
<proteinExistence type="predicted"/>
<protein>
    <recommendedName>
        <fullName evidence="6">U-box domain containing protein</fullName>
    </recommendedName>
</protein>
<evidence type="ECO:0000259" key="3">
    <source>
        <dbReference type="PROSITE" id="PS51698"/>
    </source>
</evidence>
<accession>A0ABR2HUZ2</accession>
<dbReference type="SMART" id="SM00504">
    <property type="entry name" value="Ubox"/>
    <property type="match status" value="1"/>
</dbReference>
<dbReference type="Gene3D" id="3.30.40.10">
    <property type="entry name" value="Zinc/RING finger domain, C3HC4 (zinc finger)"/>
    <property type="match status" value="1"/>
</dbReference>
<dbReference type="InterPro" id="IPR032838">
    <property type="entry name" value="Vwaint_dom"/>
</dbReference>
<dbReference type="PROSITE" id="PS50234">
    <property type="entry name" value="VWFA"/>
    <property type="match status" value="1"/>
</dbReference>
<dbReference type="PROSITE" id="PS51698">
    <property type="entry name" value="U_BOX"/>
    <property type="match status" value="1"/>
</dbReference>
<dbReference type="PANTHER" id="PTHR46573:SF1">
    <property type="entry name" value="WD REPEAT, SAM AND U-BOX DOMAIN-CONTAINING PROTEIN 1"/>
    <property type="match status" value="1"/>
</dbReference>
<evidence type="ECO:0000313" key="5">
    <source>
        <dbReference type="Proteomes" id="UP001470230"/>
    </source>
</evidence>
<keyword evidence="5" id="KW-1185">Reference proteome</keyword>
<name>A0ABR2HUZ2_9EUKA</name>
<dbReference type="InterPro" id="IPR036465">
    <property type="entry name" value="vWFA_dom_sf"/>
</dbReference>
<feature type="compositionally biased region" description="Acidic residues" evidence="1">
    <location>
        <begin position="56"/>
        <end position="69"/>
    </location>
</feature>
<feature type="compositionally biased region" description="Acidic residues" evidence="1">
    <location>
        <begin position="16"/>
        <end position="25"/>
    </location>
</feature>
<feature type="domain" description="U-box" evidence="3">
    <location>
        <begin position="68"/>
        <end position="141"/>
    </location>
</feature>
<dbReference type="SUPFAM" id="SSF53300">
    <property type="entry name" value="vWA-like"/>
    <property type="match status" value="1"/>
</dbReference>